<dbReference type="OMA" id="HYESKGM"/>
<dbReference type="AlphaFoldDB" id="A0A803KQL8"/>
<dbReference type="KEGG" id="cqi:110687942"/>
<organism evidence="2 3">
    <name type="scientific">Chenopodium quinoa</name>
    <name type="common">Quinoa</name>
    <dbReference type="NCBI Taxonomy" id="63459"/>
    <lineage>
        <taxon>Eukaryota</taxon>
        <taxon>Viridiplantae</taxon>
        <taxon>Streptophyta</taxon>
        <taxon>Embryophyta</taxon>
        <taxon>Tracheophyta</taxon>
        <taxon>Spermatophyta</taxon>
        <taxon>Magnoliopsida</taxon>
        <taxon>eudicotyledons</taxon>
        <taxon>Gunneridae</taxon>
        <taxon>Pentapetalae</taxon>
        <taxon>Caryophyllales</taxon>
        <taxon>Chenopodiaceae</taxon>
        <taxon>Chenopodioideae</taxon>
        <taxon>Atripliceae</taxon>
        <taxon>Chenopodium</taxon>
    </lineage>
</organism>
<gene>
    <name evidence="2" type="primary">LOC110687942</name>
</gene>
<feature type="region of interest" description="Disordered" evidence="1">
    <location>
        <begin position="1"/>
        <end position="41"/>
    </location>
</feature>
<evidence type="ECO:0000256" key="1">
    <source>
        <dbReference type="SAM" id="MobiDB-lite"/>
    </source>
</evidence>
<dbReference type="RefSeq" id="XP_021720284.1">
    <property type="nucleotide sequence ID" value="XM_021864592.1"/>
</dbReference>
<proteinExistence type="predicted"/>
<sequence>MEQPQFPNSSTSSPPQQSPSTTKDSAANSGKKQKLKLPTPQELITHYESQGMNSNEASIKVIDDLQHMLFRVVTSGRGKKDKFMAEASRKLDTANTRLAIIEMKLDSKPGYPESVAIGVASAVAFRGVAAVWPQLLSAASSLWNSVRGSTNT</sequence>
<dbReference type="GeneID" id="110687942"/>
<dbReference type="Proteomes" id="UP000596660">
    <property type="component" value="Unplaced"/>
</dbReference>
<keyword evidence="3" id="KW-1185">Reference proteome</keyword>
<name>A0A803KQL8_CHEQI</name>
<dbReference type="Gramene" id="AUR62001324-RA">
    <property type="protein sequence ID" value="AUR62001324-RA:cds"/>
    <property type="gene ID" value="AUR62001324"/>
</dbReference>
<dbReference type="EnsemblPlants" id="AUR62001324-RA">
    <property type="protein sequence ID" value="AUR62001324-RA:cds"/>
    <property type="gene ID" value="AUR62001324"/>
</dbReference>
<reference evidence="2" key="2">
    <citation type="submission" date="2021-03" db="UniProtKB">
        <authorList>
            <consortium name="EnsemblPlants"/>
        </authorList>
    </citation>
    <scope>IDENTIFICATION</scope>
</reference>
<protein>
    <submittedName>
        <fullName evidence="2">Uncharacterized protein</fullName>
    </submittedName>
</protein>
<dbReference type="OrthoDB" id="1908822at2759"/>
<accession>A0A803KQL8</accession>
<feature type="compositionally biased region" description="Low complexity" evidence="1">
    <location>
        <begin position="1"/>
        <end position="22"/>
    </location>
</feature>
<evidence type="ECO:0000313" key="2">
    <source>
        <dbReference type="EnsemblPlants" id="AUR62001324-RA:cds"/>
    </source>
</evidence>
<evidence type="ECO:0000313" key="3">
    <source>
        <dbReference type="Proteomes" id="UP000596660"/>
    </source>
</evidence>
<reference evidence="2" key="1">
    <citation type="journal article" date="2017" name="Nature">
        <title>The genome of Chenopodium quinoa.</title>
        <authorList>
            <person name="Jarvis D.E."/>
            <person name="Ho Y.S."/>
            <person name="Lightfoot D.J."/>
            <person name="Schmoeckel S.M."/>
            <person name="Li B."/>
            <person name="Borm T.J.A."/>
            <person name="Ohyanagi H."/>
            <person name="Mineta K."/>
            <person name="Michell C.T."/>
            <person name="Saber N."/>
            <person name="Kharbatia N.M."/>
            <person name="Rupper R.R."/>
            <person name="Sharp A.R."/>
            <person name="Dally N."/>
            <person name="Boughton B.A."/>
            <person name="Woo Y.H."/>
            <person name="Gao G."/>
            <person name="Schijlen E.G.W.M."/>
            <person name="Guo X."/>
            <person name="Momin A.A."/>
            <person name="Negrao S."/>
            <person name="Al-Babili S."/>
            <person name="Gehring C."/>
            <person name="Roessner U."/>
            <person name="Jung C."/>
            <person name="Murphy K."/>
            <person name="Arold S.T."/>
            <person name="Gojobori T."/>
            <person name="van der Linden C.G."/>
            <person name="van Loo E.N."/>
            <person name="Jellen E.N."/>
            <person name="Maughan P.J."/>
            <person name="Tester M."/>
        </authorList>
    </citation>
    <scope>NUCLEOTIDE SEQUENCE [LARGE SCALE GENOMIC DNA]</scope>
    <source>
        <strain evidence="2">cv. PI 614886</strain>
    </source>
</reference>